<feature type="transmembrane region" description="Helical" evidence="4">
    <location>
        <begin position="247"/>
        <end position="271"/>
    </location>
</feature>
<feature type="transmembrane region" description="Helical" evidence="4">
    <location>
        <begin position="7"/>
        <end position="24"/>
    </location>
</feature>
<dbReference type="GO" id="GO:0022857">
    <property type="term" value="F:transmembrane transporter activity"/>
    <property type="evidence" value="ECO:0007669"/>
    <property type="project" value="InterPro"/>
</dbReference>
<dbReference type="RefSeq" id="WP_280628574.1">
    <property type="nucleotide sequence ID" value="NZ_CP123498.1"/>
</dbReference>
<dbReference type="EMBL" id="CP123498">
    <property type="protein sequence ID" value="WGL94210.1"/>
    <property type="molecule type" value="Genomic_DNA"/>
</dbReference>
<feature type="domain" description="Major facilitator superfamily (MFS) profile" evidence="5">
    <location>
        <begin position="1"/>
        <end position="428"/>
    </location>
</feature>
<name>A0AA95GDJ9_9GAMM</name>
<reference evidence="6" key="1">
    <citation type="submission" date="2023-04" db="EMBL/GenBank/DDBJ databases">
        <title>Genome dynamics across the evolutionary transition to endosymbiosis.</title>
        <authorList>
            <person name="Siozios S."/>
            <person name="Nadal-Jimenez P."/>
            <person name="Azagi T."/>
            <person name="Sprong H."/>
            <person name="Frost C.L."/>
            <person name="Parratt S.R."/>
            <person name="Taylor G."/>
            <person name="Brettell L."/>
            <person name="Lew K.C."/>
            <person name="Croft L."/>
            <person name="King K.C."/>
            <person name="Brockhurst M.A."/>
            <person name="Hypsa V."/>
            <person name="Novakova E."/>
            <person name="Darby A.C."/>
            <person name="Hurst G.D.D."/>
        </authorList>
    </citation>
    <scope>NUCLEOTIDE SEQUENCE</scope>
    <source>
        <strain evidence="6">AIh</strain>
    </source>
</reference>
<dbReference type="AlphaFoldDB" id="A0AA95GDJ9"/>
<feature type="transmembrane region" description="Helical" evidence="4">
    <location>
        <begin position="44"/>
        <end position="64"/>
    </location>
</feature>
<evidence type="ECO:0000313" key="7">
    <source>
        <dbReference type="Proteomes" id="UP001177597"/>
    </source>
</evidence>
<feature type="transmembrane region" description="Helical" evidence="4">
    <location>
        <begin position="277"/>
        <end position="298"/>
    </location>
</feature>
<sequence length="445" mass="47913">MKNRWGIALSAVGIHASLGIIYAWSVFKAPFMDEFGWSEFQAGIPFGLSIFCLGISAAMMGHVVEKRGPRFSGLVACVLWAIGQGGISLVTSDFIADNTLRMWLVYLFCIIGGIGLGTGYVTPVATLMKWFPDRRGLATGLAIMGFGLGAFLGAPIMAIMISGGQIISILNFDLILPFTIPTLGVSATFAVLAIICAVVMLFSALYLEVPANDGKFLQTELKMGKQPKNKLRNGLFPMMANEAVKTWPFYGLWLMMFINILCGIALISVISPMTQEITGVSAVVAGGIVGIFGLFNGLGRIGWAYFSDLIGRPSTYILFFIGQIIAFYFLPAINSIVIFQCILYFIASCYGGGYATLPAYIGDLFGTRQVSAIHGYILTSWAIAGITGSSLASLLHSKTGSYITMMMIFAVIMFIGLLVSCCLKIFIVKALANKKSAKQVSQNLC</sequence>
<keyword evidence="3 4" id="KW-0472">Membrane</keyword>
<dbReference type="SUPFAM" id="SSF103473">
    <property type="entry name" value="MFS general substrate transporter"/>
    <property type="match status" value="1"/>
</dbReference>
<gene>
    <name evidence="6" type="ORF">QE207_10680</name>
</gene>
<feature type="transmembrane region" description="Helical" evidence="4">
    <location>
        <begin position="71"/>
        <end position="91"/>
    </location>
</feature>
<evidence type="ECO:0000313" key="6">
    <source>
        <dbReference type="EMBL" id="WGL94210.1"/>
    </source>
</evidence>
<feature type="transmembrane region" description="Helical" evidence="4">
    <location>
        <begin position="183"/>
        <end position="207"/>
    </location>
</feature>
<dbReference type="PANTHER" id="PTHR11360:SF317">
    <property type="entry name" value="MAJOR FACILITATOR SUPERFAMILY (MFS) PROFILE DOMAIN-CONTAINING PROTEIN-RELATED"/>
    <property type="match status" value="1"/>
</dbReference>
<dbReference type="InterPro" id="IPR011701">
    <property type="entry name" value="MFS"/>
</dbReference>
<feature type="transmembrane region" description="Helical" evidence="4">
    <location>
        <begin position="373"/>
        <end position="396"/>
    </location>
</feature>
<feature type="transmembrane region" description="Helical" evidence="4">
    <location>
        <begin position="336"/>
        <end position="361"/>
    </location>
</feature>
<evidence type="ECO:0000256" key="1">
    <source>
        <dbReference type="ARBA" id="ARBA00022692"/>
    </source>
</evidence>
<dbReference type="PROSITE" id="PS50850">
    <property type="entry name" value="MFS"/>
    <property type="match status" value="1"/>
</dbReference>
<feature type="transmembrane region" description="Helical" evidence="4">
    <location>
        <begin position="137"/>
        <end position="163"/>
    </location>
</feature>
<evidence type="ECO:0000256" key="3">
    <source>
        <dbReference type="ARBA" id="ARBA00023136"/>
    </source>
</evidence>
<accession>A0AA95GDJ9</accession>
<protein>
    <submittedName>
        <fullName evidence="6">OFA family MFS transporter</fullName>
    </submittedName>
</protein>
<feature type="transmembrane region" description="Helical" evidence="4">
    <location>
        <begin position="402"/>
        <end position="427"/>
    </location>
</feature>
<evidence type="ECO:0000256" key="2">
    <source>
        <dbReference type="ARBA" id="ARBA00022989"/>
    </source>
</evidence>
<dbReference type="PANTHER" id="PTHR11360">
    <property type="entry name" value="MONOCARBOXYLATE TRANSPORTER"/>
    <property type="match status" value="1"/>
</dbReference>
<feature type="transmembrane region" description="Helical" evidence="4">
    <location>
        <begin position="310"/>
        <end position="330"/>
    </location>
</feature>
<keyword evidence="2 4" id="KW-1133">Transmembrane helix</keyword>
<feature type="transmembrane region" description="Helical" evidence="4">
    <location>
        <begin position="103"/>
        <end position="125"/>
    </location>
</feature>
<dbReference type="Gene3D" id="1.20.1250.20">
    <property type="entry name" value="MFS general substrate transporter like domains"/>
    <property type="match status" value="2"/>
</dbReference>
<dbReference type="InterPro" id="IPR050327">
    <property type="entry name" value="Proton-linked_MCT"/>
</dbReference>
<dbReference type="CDD" id="cd17353">
    <property type="entry name" value="MFS_OFA_like"/>
    <property type="match status" value="1"/>
</dbReference>
<evidence type="ECO:0000259" key="5">
    <source>
        <dbReference type="PROSITE" id="PS50850"/>
    </source>
</evidence>
<dbReference type="InterPro" id="IPR036259">
    <property type="entry name" value="MFS_trans_sf"/>
</dbReference>
<organism evidence="6 7">
    <name type="scientific">Arsenophonus nasoniae</name>
    <name type="common">son-killer infecting Nasonia vitripennis</name>
    <dbReference type="NCBI Taxonomy" id="638"/>
    <lineage>
        <taxon>Bacteria</taxon>
        <taxon>Pseudomonadati</taxon>
        <taxon>Pseudomonadota</taxon>
        <taxon>Gammaproteobacteria</taxon>
        <taxon>Enterobacterales</taxon>
        <taxon>Morganellaceae</taxon>
        <taxon>Arsenophonus</taxon>
    </lineage>
</organism>
<proteinExistence type="predicted"/>
<dbReference type="Pfam" id="PF07690">
    <property type="entry name" value="MFS_1"/>
    <property type="match status" value="1"/>
</dbReference>
<dbReference type="Proteomes" id="UP001177597">
    <property type="component" value="Chromosome"/>
</dbReference>
<evidence type="ECO:0000256" key="4">
    <source>
        <dbReference type="SAM" id="Phobius"/>
    </source>
</evidence>
<keyword evidence="1 4" id="KW-0812">Transmembrane</keyword>
<dbReference type="InterPro" id="IPR020846">
    <property type="entry name" value="MFS_dom"/>
</dbReference>